<accession>A0A0D3D3R7</accession>
<organism evidence="1 2">
    <name type="scientific">Brassica oleracea var. oleracea</name>
    <dbReference type="NCBI Taxonomy" id="109376"/>
    <lineage>
        <taxon>Eukaryota</taxon>
        <taxon>Viridiplantae</taxon>
        <taxon>Streptophyta</taxon>
        <taxon>Embryophyta</taxon>
        <taxon>Tracheophyta</taxon>
        <taxon>Spermatophyta</taxon>
        <taxon>Magnoliopsida</taxon>
        <taxon>eudicotyledons</taxon>
        <taxon>Gunneridae</taxon>
        <taxon>Pentapetalae</taxon>
        <taxon>rosids</taxon>
        <taxon>malvids</taxon>
        <taxon>Brassicales</taxon>
        <taxon>Brassicaceae</taxon>
        <taxon>Brassiceae</taxon>
        <taxon>Brassica</taxon>
    </lineage>
</organism>
<evidence type="ECO:0000313" key="2">
    <source>
        <dbReference type="Proteomes" id="UP000032141"/>
    </source>
</evidence>
<keyword evidence="2" id="KW-1185">Reference proteome</keyword>
<proteinExistence type="predicted"/>
<protein>
    <submittedName>
        <fullName evidence="1">Uncharacterized protein</fullName>
    </submittedName>
</protein>
<sequence>MFEVDQRKLFSQFEVNEFCDNLVEGVVKALKDISKIQKKSKTTRAPVAKPSLFINEKLKGKSENNLEDLKDFSDSLSIFDEYDEELIESLMICEDNCDLPFPEHDFMFDKEQTIAELTFLQPEHPSSIVLFSKDFEEKPFDYPHQGPLLDTRRPLDDGLGPIFDDEDELGPTFDEKAPRMTSINMENHLCFDPGTTPMPLTTDIQEHCEKLDLINFLSEINGAITFPDTIMVYNTYFDMFHDDLKRVLHVLWKETLVSDLNKINRISLQEVSGTKAEIMLISLIFGDGNKIDLRSNPFQEGGNDVPVGSAPGKTDMHGLIMGSSKDICSLFDSYLPNHEAYTHEITWRMFSTQLRSSSKKNQIKRSSYVTLMPFTN</sequence>
<dbReference type="HOGENOM" id="CLU_009222_0_0_1"/>
<name>A0A0D3D3R7_BRAOL</name>
<dbReference type="Gramene" id="Bo7g018640.1">
    <property type="protein sequence ID" value="Bo7g018640.1"/>
    <property type="gene ID" value="Bo7g018640"/>
</dbReference>
<evidence type="ECO:0000313" key="1">
    <source>
        <dbReference type="EnsemblPlants" id="Bo7g018640.1"/>
    </source>
</evidence>
<reference evidence="1" key="2">
    <citation type="submission" date="2015-03" db="UniProtKB">
        <authorList>
            <consortium name="EnsemblPlants"/>
        </authorList>
    </citation>
    <scope>IDENTIFICATION</scope>
</reference>
<dbReference type="EnsemblPlants" id="Bo7g018640.1">
    <property type="protein sequence ID" value="Bo7g018640.1"/>
    <property type="gene ID" value="Bo7g018640"/>
</dbReference>
<reference evidence="1 2" key="1">
    <citation type="journal article" date="2014" name="Genome Biol.">
        <title>Transcriptome and methylome profiling reveals relics of genome dominance in the mesopolyploid Brassica oleracea.</title>
        <authorList>
            <person name="Parkin I.A."/>
            <person name="Koh C."/>
            <person name="Tang H."/>
            <person name="Robinson S.J."/>
            <person name="Kagale S."/>
            <person name="Clarke W.E."/>
            <person name="Town C.D."/>
            <person name="Nixon J."/>
            <person name="Krishnakumar V."/>
            <person name="Bidwell S.L."/>
            <person name="Denoeud F."/>
            <person name="Belcram H."/>
            <person name="Links M.G."/>
            <person name="Just J."/>
            <person name="Clarke C."/>
            <person name="Bender T."/>
            <person name="Huebert T."/>
            <person name="Mason A.S."/>
            <person name="Pires J.C."/>
            <person name="Barker G."/>
            <person name="Moore J."/>
            <person name="Walley P.G."/>
            <person name="Manoli S."/>
            <person name="Batley J."/>
            <person name="Edwards D."/>
            <person name="Nelson M.N."/>
            <person name="Wang X."/>
            <person name="Paterson A.H."/>
            <person name="King G."/>
            <person name="Bancroft I."/>
            <person name="Chalhoub B."/>
            <person name="Sharpe A.G."/>
        </authorList>
    </citation>
    <scope>NUCLEOTIDE SEQUENCE</scope>
    <source>
        <strain evidence="1 2">cv. TO1000</strain>
    </source>
</reference>
<dbReference type="AlphaFoldDB" id="A0A0D3D3R7"/>
<dbReference type="Proteomes" id="UP000032141">
    <property type="component" value="Chromosome C7"/>
</dbReference>